<reference evidence="1 2" key="1">
    <citation type="submission" date="2018-08" db="EMBL/GenBank/DDBJ databases">
        <title>Meiothermus granaticius genome AF-68 sequencing project.</title>
        <authorList>
            <person name="Da Costa M.S."/>
            <person name="Albuquerque L."/>
            <person name="Raposo P."/>
            <person name="Froufe H.J.C."/>
            <person name="Barroso C.S."/>
            <person name="Egas C."/>
        </authorList>
    </citation>
    <scope>NUCLEOTIDE SEQUENCE [LARGE SCALE GENOMIC DNA]</scope>
    <source>
        <strain evidence="1 2">AF-68</strain>
    </source>
</reference>
<keyword evidence="2" id="KW-1185">Reference proteome</keyword>
<protein>
    <recommendedName>
        <fullName evidence="3">N-acetyltransferase</fullName>
    </recommendedName>
</protein>
<dbReference type="SUPFAM" id="SSF55729">
    <property type="entry name" value="Acyl-CoA N-acyltransferases (Nat)"/>
    <property type="match status" value="1"/>
</dbReference>
<dbReference type="RefSeq" id="WP_206075033.1">
    <property type="nucleotide sequence ID" value="NZ_BJXM01000002.1"/>
</dbReference>
<dbReference type="EMBL" id="QWLB01000003">
    <property type="protein sequence ID" value="RIH93711.1"/>
    <property type="molecule type" value="Genomic_DNA"/>
</dbReference>
<gene>
    <name evidence="1" type="ORF">Mgrana_00294</name>
</gene>
<dbReference type="Proteomes" id="UP000266178">
    <property type="component" value="Unassembled WGS sequence"/>
</dbReference>
<dbReference type="AlphaFoldDB" id="A0A399FF47"/>
<accession>A0A399FF47</accession>
<evidence type="ECO:0000313" key="2">
    <source>
        <dbReference type="Proteomes" id="UP000266178"/>
    </source>
</evidence>
<organism evidence="1 2">
    <name type="scientific">Meiothermus granaticius NBRC 107808</name>
    <dbReference type="NCBI Taxonomy" id="1227551"/>
    <lineage>
        <taxon>Bacteria</taxon>
        <taxon>Thermotogati</taxon>
        <taxon>Deinococcota</taxon>
        <taxon>Deinococci</taxon>
        <taxon>Thermales</taxon>
        <taxon>Thermaceae</taxon>
        <taxon>Meiothermus</taxon>
    </lineage>
</organism>
<evidence type="ECO:0008006" key="3">
    <source>
        <dbReference type="Google" id="ProtNLM"/>
    </source>
</evidence>
<comment type="caution">
    <text evidence="1">The sequence shown here is derived from an EMBL/GenBank/DDBJ whole genome shotgun (WGS) entry which is preliminary data.</text>
</comment>
<evidence type="ECO:0000313" key="1">
    <source>
        <dbReference type="EMBL" id="RIH93711.1"/>
    </source>
</evidence>
<proteinExistence type="predicted"/>
<dbReference type="InterPro" id="IPR016181">
    <property type="entry name" value="Acyl_CoA_acyltransferase"/>
</dbReference>
<dbReference type="Gene3D" id="3.40.630.30">
    <property type="match status" value="1"/>
</dbReference>
<name>A0A399FF47_9DEIN</name>
<sequence>MPRWLDRRAFLNLKVVSLTERPDLEAAMWADELVSAWPEFMLHDPTANLYFSPSRLERFHDYILLAFDQGQPDTVLARGCSVPFGFGPEFRRLELPNGGWDTVVRWADGDALLGRIPNAVSALEIVVHPKVSGQGISAQMLSAMRANAARLGFKDLFAPVRPSQKHTEPRTPMGEYARRTRADGLPADPWLRVHARAGGTVVKVAPYSMTIAGTLDDWRGWTGLPFDTDGETLVPGALVPVHVSLAQDHAVYVEPNVWMHHRLA</sequence>